<evidence type="ECO:0000313" key="3">
    <source>
        <dbReference type="Proteomes" id="UP001149607"/>
    </source>
</evidence>
<dbReference type="RefSeq" id="WP_274584184.1">
    <property type="nucleotide sequence ID" value="NZ_CP145811.1"/>
</dbReference>
<sequence>MQNLARCQDINLFAIASFFDVLRQPRRPQIGMEAAMDRHHFGSMPFSVFLNGKAESAGMAERPANHVDFY</sequence>
<organism evidence="1">
    <name type="scientific">Neisseria leonii</name>
    <dbReference type="NCBI Taxonomy" id="2995413"/>
    <lineage>
        <taxon>Bacteria</taxon>
        <taxon>Pseudomonadati</taxon>
        <taxon>Pseudomonadota</taxon>
        <taxon>Betaproteobacteria</taxon>
        <taxon>Neisseriales</taxon>
        <taxon>Neisseriaceae</taxon>
        <taxon>Neisseria</taxon>
    </lineage>
</organism>
<dbReference type="EMBL" id="CP146598">
    <property type="protein sequence ID" value="WWY03264.1"/>
    <property type="molecule type" value="Genomic_DNA"/>
</dbReference>
<reference evidence="1" key="1">
    <citation type="submission" date="2022-10" db="EMBL/GenBank/DDBJ databases">
        <authorList>
            <person name="Boutroux M."/>
        </authorList>
    </citation>
    <scope>NUCLEOTIDE SEQUENCE</scope>
    <source>
        <strain evidence="1">51.81</strain>
    </source>
</reference>
<keyword evidence="3" id="KW-1185">Reference proteome</keyword>
<accession>A0A9X4ID77</accession>
<evidence type="ECO:0000313" key="2">
    <source>
        <dbReference type="EMBL" id="WWY03264.1"/>
    </source>
</evidence>
<name>A0A9X4ID77_9NEIS</name>
<proteinExistence type="predicted"/>
<gene>
    <name evidence="1" type="ORF">ORY91_000218</name>
    <name evidence="2" type="ORF">V9W64_00465</name>
</gene>
<dbReference type="Proteomes" id="UP001149607">
    <property type="component" value="Chromosome"/>
</dbReference>
<protein>
    <submittedName>
        <fullName evidence="1">Uncharacterized protein</fullName>
    </submittedName>
</protein>
<reference evidence="2" key="2">
    <citation type="submission" date="2024-02" db="EMBL/GenBank/DDBJ databases">
        <title>Neisseria leonii sp. nov.</title>
        <authorList>
            <person name="Boutroux M."/>
            <person name="Favre-Rochex S."/>
            <person name="Gorgette O."/>
            <person name="Touak G."/>
            <person name="Muhle E."/>
            <person name="Chesneau O."/>
            <person name="Clermont D."/>
            <person name="Rahi P."/>
        </authorList>
    </citation>
    <scope>NUCLEOTIDE SEQUENCE</scope>
    <source>
        <strain evidence="2">51.81</strain>
    </source>
</reference>
<dbReference type="AlphaFoldDB" id="A0A9X4ID77"/>
<evidence type="ECO:0000313" key="1">
    <source>
        <dbReference type="EMBL" id="MDD9326848.1"/>
    </source>
</evidence>
<dbReference type="EMBL" id="JAPQFL010000001">
    <property type="protein sequence ID" value="MDD9326848.1"/>
    <property type="molecule type" value="Genomic_DNA"/>
</dbReference>